<keyword evidence="8" id="KW-1185">Reference proteome</keyword>
<proteinExistence type="predicted"/>
<dbReference type="InterPro" id="IPR043427">
    <property type="entry name" value="YscJ/FliF"/>
</dbReference>
<evidence type="ECO:0000256" key="2">
    <source>
        <dbReference type="ARBA" id="ARBA00023136"/>
    </source>
</evidence>
<feature type="domain" description="Flagellar M-ring C-terminal" evidence="6">
    <location>
        <begin position="252"/>
        <end position="409"/>
    </location>
</feature>
<dbReference type="EMBL" id="BAABXL010000001">
    <property type="protein sequence ID" value="GAA6268509.1"/>
    <property type="molecule type" value="Genomic_DNA"/>
</dbReference>
<dbReference type="Gene3D" id="3.30.300.30">
    <property type="match status" value="1"/>
</dbReference>
<accession>A0ABQ0AWU9</accession>
<keyword evidence="4" id="KW-1133">Transmembrane helix</keyword>
<evidence type="ECO:0000259" key="5">
    <source>
        <dbReference type="Pfam" id="PF01514"/>
    </source>
</evidence>
<evidence type="ECO:0000256" key="1">
    <source>
        <dbReference type="ARBA" id="ARBA00004370"/>
    </source>
</evidence>
<dbReference type="InterPro" id="IPR013556">
    <property type="entry name" value="Flag_M-ring_C"/>
</dbReference>
<feature type="compositionally biased region" description="Polar residues" evidence="3">
    <location>
        <begin position="327"/>
        <end position="340"/>
    </location>
</feature>
<comment type="subcellular location">
    <subcellularLocation>
        <location evidence="1">Membrane</location>
    </subcellularLocation>
</comment>
<dbReference type="PANTHER" id="PTHR30046:SF0">
    <property type="entry name" value="FLAGELLAR M-RING PROTEIN"/>
    <property type="match status" value="1"/>
</dbReference>
<feature type="domain" description="Flagellar M-ring N-terminal" evidence="5">
    <location>
        <begin position="42"/>
        <end position="213"/>
    </location>
</feature>
<reference evidence="7 8" key="1">
    <citation type="submission" date="2024-04" db="EMBL/GenBank/DDBJ databases">
        <title>Defined microbial consortia suppress multidrug-resistant proinflammatory Enterobacteriaceae via ecological control.</title>
        <authorList>
            <person name="Furuichi M."/>
            <person name="Kawaguchi T."/>
            <person name="Pust M."/>
            <person name="Yasuma K."/>
            <person name="Plichta D."/>
            <person name="Hasegawa N."/>
            <person name="Ohya T."/>
            <person name="Bhattarai S."/>
            <person name="Sasajima S."/>
            <person name="Aoto Y."/>
            <person name="Tuganbaev T."/>
            <person name="Yaginuma M."/>
            <person name="Ueda M."/>
            <person name="Okahashi N."/>
            <person name="Amafuji K."/>
            <person name="Kiridooshi Y."/>
            <person name="Sugita K."/>
            <person name="Strazar M."/>
            <person name="Skelly A."/>
            <person name="Suda W."/>
            <person name="Hattori M."/>
            <person name="Nakamoto N."/>
            <person name="Caballero S."/>
            <person name="Norman J."/>
            <person name="Olle B."/>
            <person name="Tanoue T."/>
            <person name="Arita M."/>
            <person name="Bucci V."/>
            <person name="Atarashi K."/>
            <person name="Xavier R."/>
            <person name="Honda K."/>
        </authorList>
    </citation>
    <scope>NUCLEOTIDE SEQUENCE [LARGE SCALE GENOMIC DNA]</scope>
    <source>
        <strain evidence="8">f13</strain>
    </source>
</reference>
<dbReference type="PANTHER" id="PTHR30046">
    <property type="entry name" value="FLAGELLAR M-RING PROTEIN"/>
    <property type="match status" value="1"/>
</dbReference>
<evidence type="ECO:0000259" key="6">
    <source>
        <dbReference type="Pfam" id="PF08345"/>
    </source>
</evidence>
<evidence type="ECO:0008006" key="9">
    <source>
        <dbReference type="Google" id="ProtNLM"/>
    </source>
</evidence>
<dbReference type="Proteomes" id="UP001600894">
    <property type="component" value="Unassembled WGS sequence"/>
</dbReference>
<name>A0ABQ0AWU9_9FIRM</name>
<dbReference type="Pfam" id="PF08345">
    <property type="entry name" value="YscJ_FliF_C"/>
    <property type="match status" value="1"/>
</dbReference>
<organism evidence="7 8">
    <name type="scientific">Enterocloster alcoholdehydrogenati</name>
    <dbReference type="NCBI Taxonomy" id="2547410"/>
    <lineage>
        <taxon>Bacteria</taxon>
        <taxon>Bacillati</taxon>
        <taxon>Bacillota</taxon>
        <taxon>Clostridia</taxon>
        <taxon>Lachnospirales</taxon>
        <taxon>Lachnospiraceae</taxon>
        <taxon>Enterocloster</taxon>
    </lineage>
</organism>
<dbReference type="InterPro" id="IPR006182">
    <property type="entry name" value="FliF_N_dom"/>
</dbReference>
<keyword evidence="2 4" id="KW-0472">Membrane</keyword>
<gene>
    <name evidence="7" type="ORF">F130042H8_15690</name>
</gene>
<dbReference type="RefSeq" id="WP_390469569.1">
    <property type="nucleotide sequence ID" value="NZ_BAABXL010000001.1"/>
</dbReference>
<evidence type="ECO:0000313" key="8">
    <source>
        <dbReference type="Proteomes" id="UP001600894"/>
    </source>
</evidence>
<sequence length="577" mass="61547">MQNIKEAWQNMPGKTRKMILAITAGTLLLAAVGIAVLNLSSDKGYSALFMGMNSEDAQAVVSMLQTDGIDYRYNDKTGSVQVPAETVDQTRAKLLSAGYPKSGFTYDMYRDNAGIMTTESDKEKYTLYELQDRLGAQIRLFDGVRDAKVTIAEAGEQKYALDDKTETDASASVVITMENGQELTETKASAVKNLIARAVRGMNFTNVAVFDAATMTEVGDGKTDAASGSGESMAALTSLVESNIAGNVRRVLELVYGQGKVAVSVKGTLNMERLIQESTQYTTPDRINDQDKTGLLEREEVAGEQSGTTGQNAGGVAGADANADTPRYTNENGTSQNTDTYANNSAARQWLYNTTKEQRQVDPGVLENTTVGVTIDTDDMSISDADLVRLVANSAGIDSQQADQKITVIRTLSAGSKAAGAAVPADTPAATGLAALPLPIVIALAAGSVLILLLIALLLIGRRRSKADAAARAALLDENEEGLLEEITDPALEAAPAQDTLAAGETRPDTSVFKAVAEDGDEEMRQNEEIIGLRMKRSLKLKQNIGEFVDENPQIAAKLIQNWLLGEGEKNGRSARK</sequence>
<evidence type="ECO:0000256" key="4">
    <source>
        <dbReference type="SAM" id="Phobius"/>
    </source>
</evidence>
<protein>
    <recommendedName>
        <fullName evidence="9">Flagellar M-ring protein FliF</fullName>
    </recommendedName>
</protein>
<keyword evidence="4" id="KW-0812">Transmembrane</keyword>
<feature type="transmembrane region" description="Helical" evidence="4">
    <location>
        <begin position="436"/>
        <end position="460"/>
    </location>
</feature>
<dbReference type="InterPro" id="IPR045851">
    <property type="entry name" value="AMP-bd_C_sf"/>
</dbReference>
<feature type="region of interest" description="Disordered" evidence="3">
    <location>
        <begin position="300"/>
        <end position="340"/>
    </location>
</feature>
<dbReference type="Pfam" id="PF01514">
    <property type="entry name" value="YscJ_FliF"/>
    <property type="match status" value="1"/>
</dbReference>
<comment type="caution">
    <text evidence="7">The sequence shown here is derived from an EMBL/GenBank/DDBJ whole genome shotgun (WGS) entry which is preliminary data.</text>
</comment>
<evidence type="ECO:0000256" key="3">
    <source>
        <dbReference type="SAM" id="MobiDB-lite"/>
    </source>
</evidence>
<evidence type="ECO:0000313" key="7">
    <source>
        <dbReference type="EMBL" id="GAA6268509.1"/>
    </source>
</evidence>